<evidence type="ECO:0000259" key="2">
    <source>
        <dbReference type="Pfam" id="PF16542"/>
    </source>
</evidence>
<keyword evidence="4" id="KW-1185">Reference proteome</keyword>
<dbReference type="SUPFAM" id="SSF56091">
    <property type="entry name" value="DNA ligase/mRNA capping enzyme, catalytic domain"/>
    <property type="match status" value="1"/>
</dbReference>
<reference evidence="3 4" key="1">
    <citation type="submission" date="2023-07" db="EMBL/GenBank/DDBJ databases">
        <title>Sequencing the genomes of 1000 actinobacteria strains.</title>
        <authorList>
            <person name="Klenk H.-P."/>
        </authorList>
    </citation>
    <scope>NUCLEOTIDE SEQUENCE [LARGE SCALE GENOMIC DNA]</scope>
    <source>
        <strain evidence="3 4">DSM 40229</strain>
    </source>
</reference>
<comment type="caution">
    <text evidence="3">The sequence shown here is derived from an EMBL/GenBank/DDBJ whole genome shotgun (WGS) entry which is preliminary data.</text>
</comment>
<protein>
    <recommendedName>
        <fullName evidence="2">Polynucleotide kinase-phosphatase ligase domain-containing protein</fullName>
    </recommendedName>
</protein>
<evidence type="ECO:0000313" key="3">
    <source>
        <dbReference type="EMBL" id="MDP9684654.1"/>
    </source>
</evidence>
<dbReference type="Pfam" id="PF16542">
    <property type="entry name" value="PNKP_ligase"/>
    <property type="match status" value="1"/>
</dbReference>
<dbReference type="Gene3D" id="3.30.470.30">
    <property type="entry name" value="DNA ligase/mRNA capping enzyme"/>
    <property type="match status" value="1"/>
</dbReference>
<evidence type="ECO:0000256" key="1">
    <source>
        <dbReference type="SAM" id="MobiDB-lite"/>
    </source>
</evidence>
<name>A0ABT9LMA5_STRGD</name>
<dbReference type="Gene3D" id="3.30.1610.20">
    <property type="entry name" value="Hen1, N-terminal domain"/>
    <property type="match status" value="1"/>
</dbReference>
<accession>A0ABT9LMA5</accession>
<sequence length="445" mass="46544">MFLTVTTTGTPGRPATDLGFLPHKHPEKAQAFATSSGTAHVFHPEADQQRCTAALLLEADAVALVRRGRGKGRGGAPDAALAQYVNDRPYAASSLLAVALSAAFSSAPRGVCAARPERAAEPLPLRAPYAAVGAASGAVFPGALAALEGAAARGVDATGLLERQRGRAADAAAFTDAYRRYCWPTRGLDGVRLAPFQLLAVQGRGLAALPHDEQLALIDRVVEHDGSGPPHTTRRLYADTGDPGSGRAGVDWWREMTGRGGEGMVVKPVGALVRDERGRLVQPGVKCRGREYLRIVYGPEYTRPENLARLRQRSLHHKRSLAAREYALGLEALDRLADGEPLWRVHEAVFGVLALEPEPVDPRLGAAAARPAPCSCGPAGPGSGSGQPGRRWSPSRAAAVAAASSGRRRGGGGAAARSWAASRSVSRSSGWVSSVVASAIRTSTV</sequence>
<feature type="region of interest" description="Disordered" evidence="1">
    <location>
        <begin position="364"/>
        <end position="419"/>
    </location>
</feature>
<dbReference type="InterPro" id="IPR032380">
    <property type="entry name" value="PNKP_ligase_dom"/>
</dbReference>
<evidence type="ECO:0000313" key="4">
    <source>
        <dbReference type="Proteomes" id="UP001231675"/>
    </source>
</evidence>
<dbReference type="EMBL" id="JAURUD010000001">
    <property type="protein sequence ID" value="MDP9684654.1"/>
    <property type="molecule type" value="Genomic_DNA"/>
</dbReference>
<feature type="compositionally biased region" description="Low complexity" evidence="1">
    <location>
        <begin position="364"/>
        <end position="378"/>
    </location>
</feature>
<feature type="domain" description="Polynucleotide kinase-phosphatase ligase" evidence="2">
    <location>
        <begin position="125"/>
        <end position="359"/>
    </location>
</feature>
<dbReference type="Proteomes" id="UP001231675">
    <property type="component" value="Unassembled WGS sequence"/>
</dbReference>
<gene>
    <name evidence="3" type="ORF">J2S47_005156</name>
</gene>
<proteinExistence type="predicted"/>
<organism evidence="3 4">
    <name type="scientific">Streptomyces griseoviridis</name>
    <dbReference type="NCBI Taxonomy" id="45398"/>
    <lineage>
        <taxon>Bacteria</taxon>
        <taxon>Bacillati</taxon>
        <taxon>Actinomycetota</taxon>
        <taxon>Actinomycetes</taxon>
        <taxon>Kitasatosporales</taxon>
        <taxon>Streptomycetaceae</taxon>
        <taxon>Streptomyces</taxon>
    </lineage>
</organism>
<dbReference type="InterPro" id="IPR038546">
    <property type="entry name" value="Hen1_N_sf"/>
</dbReference>
<feature type="compositionally biased region" description="Low complexity" evidence="1">
    <location>
        <begin position="388"/>
        <end position="405"/>
    </location>
</feature>